<evidence type="ECO:0000256" key="1">
    <source>
        <dbReference type="SAM" id="Phobius"/>
    </source>
</evidence>
<protein>
    <submittedName>
        <fullName evidence="2">DUF3068 domain-containing protein</fullName>
    </submittedName>
</protein>
<keyword evidence="3" id="KW-1185">Reference proteome</keyword>
<dbReference type="InterPro" id="IPR021424">
    <property type="entry name" value="PorA"/>
</dbReference>
<dbReference type="Proteomes" id="UP000756387">
    <property type="component" value="Unassembled WGS sequence"/>
</dbReference>
<name>A0ABR9RNM3_9ACTN</name>
<keyword evidence="1" id="KW-0812">Transmembrane</keyword>
<reference evidence="2 3" key="1">
    <citation type="submission" date="2020-10" db="EMBL/GenBank/DDBJ databases">
        <title>Nocardioides sp. isolated from sludge.</title>
        <authorList>
            <person name="Zhang X."/>
        </authorList>
    </citation>
    <scope>NUCLEOTIDE SEQUENCE [LARGE SCALE GENOMIC DNA]</scope>
    <source>
        <strain evidence="2 3">Y6</strain>
    </source>
</reference>
<evidence type="ECO:0000313" key="2">
    <source>
        <dbReference type="EMBL" id="MBE7323171.1"/>
    </source>
</evidence>
<comment type="caution">
    <text evidence="2">The sequence shown here is derived from an EMBL/GenBank/DDBJ whole genome shotgun (WGS) entry which is preliminary data.</text>
</comment>
<dbReference type="EMBL" id="JADCSA010000001">
    <property type="protein sequence ID" value="MBE7323171.1"/>
    <property type="molecule type" value="Genomic_DNA"/>
</dbReference>
<dbReference type="Pfam" id="PF11271">
    <property type="entry name" value="PorA"/>
    <property type="match status" value="1"/>
</dbReference>
<feature type="transmembrane region" description="Helical" evidence="1">
    <location>
        <begin position="268"/>
        <end position="287"/>
    </location>
</feature>
<sequence length="296" mass="32637">MIGILLNVYAYPKLATAPMDQDSISKLFGPDATVFDTDPSSLKEIQTDLTTTAQTLGDVEAAEEAGDNIRVWVNSTSTKSADGVVRSRSVERVAFDGFTGEAVNCCNAFSETTQGQPESVTFEGQVFKFPFQTEKKTYKWWDGTLKRAIDAKYEREETLEGLNTYVFVQTIEPEVWTQQEVPADVVGESGDGAVTADRTYGNVRTFWVEPETGVVIKRVEQQWAALQIDGEDRTTLTDVETAFTDETVQANIDDYGPKSSQLKLIRSTLPLVLGIGGLVLLIVGFLLHRRSQSARA</sequence>
<keyword evidence="1" id="KW-1133">Transmembrane helix</keyword>
<proteinExistence type="predicted"/>
<organism evidence="2 3">
    <name type="scientific">Nocardioides malaquae</name>
    <dbReference type="NCBI Taxonomy" id="2773426"/>
    <lineage>
        <taxon>Bacteria</taxon>
        <taxon>Bacillati</taxon>
        <taxon>Actinomycetota</taxon>
        <taxon>Actinomycetes</taxon>
        <taxon>Propionibacteriales</taxon>
        <taxon>Nocardioidaceae</taxon>
        <taxon>Nocardioides</taxon>
    </lineage>
</organism>
<evidence type="ECO:0000313" key="3">
    <source>
        <dbReference type="Proteomes" id="UP000756387"/>
    </source>
</evidence>
<keyword evidence="1" id="KW-0472">Membrane</keyword>
<gene>
    <name evidence="2" type="ORF">IEQ44_00710</name>
</gene>
<accession>A0ABR9RNM3</accession>